<comment type="function">
    <text evidence="7">F(1)F(0) ATP synthase produces ATP from ADP in the presence of a proton or sodium gradient. F-type ATPases consist of two structural domains, F(1) containing the extramembraneous catalytic core and F(0) containing the membrane proton channel, linked together by a central stalk and a peripheral stalk. During catalysis, ATP synthesis in the catalytic domain of F(1) is coupled via a rotary mechanism of the central stalk subunits to proton translocation.</text>
</comment>
<dbReference type="PROSITE" id="PS00389">
    <property type="entry name" value="ATPASE_DELTA"/>
    <property type="match status" value="1"/>
</dbReference>
<dbReference type="PRINTS" id="PR00125">
    <property type="entry name" value="ATPASEDELTA"/>
</dbReference>
<dbReference type="HAMAP" id="MF_01416">
    <property type="entry name" value="ATP_synth_delta_bact"/>
    <property type="match status" value="1"/>
</dbReference>
<dbReference type="InterPro" id="IPR020781">
    <property type="entry name" value="ATPase_OSCP/d_CS"/>
</dbReference>
<evidence type="ECO:0000313" key="8">
    <source>
        <dbReference type="EMBL" id="MEA5259416.1"/>
    </source>
</evidence>
<evidence type="ECO:0000256" key="4">
    <source>
        <dbReference type="ARBA" id="ARBA00023065"/>
    </source>
</evidence>
<dbReference type="InterPro" id="IPR000711">
    <property type="entry name" value="ATPase_OSCP/dsu"/>
</dbReference>
<dbReference type="RefSeq" id="WP_323251015.1">
    <property type="nucleotide sequence ID" value="NZ_JAYFUL010000030.1"/>
</dbReference>
<name>A0ABU5QSQ5_9BACT</name>
<dbReference type="Proteomes" id="UP001304671">
    <property type="component" value="Unassembled WGS sequence"/>
</dbReference>
<keyword evidence="7" id="KW-1003">Cell membrane</keyword>
<evidence type="ECO:0000256" key="6">
    <source>
        <dbReference type="ARBA" id="ARBA00023310"/>
    </source>
</evidence>
<evidence type="ECO:0000256" key="1">
    <source>
        <dbReference type="ARBA" id="ARBA00004370"/>
    </source>
</evidence>
<comment type="function">
    <text evidence="7">This protein is part of the stalk that links CF(0) to CF(1). It either transmits conformational changes from CF(0) to CF(1) or is implicated in proton conduction.</text>
</comment>
<evidence type="ECO:0000256" key="5">
    <source>
        <dbReference type="ARBA" id="ARBA00023136"/>
    </source>
</evidence>
<gene>
    <name evidence="7 8" type="primary">atpH</name>
    <name evidence="8" type="ORF">VB264_16575</name>
</gene>
<keyword evidence="5 7" id="KW-0472">Membrane</keyword>
<dbReference type="PANTHER" id="PTHR11910">
    <property type="entry name" value="ATP SYNTHASE DELTA CHAIN"/>
    <property type="match status" value="1"/>
</dbReference>
<comment type="caution">
    <text evidence="8">The sequence shown here is derived from an EMBL/GenBank/DDBJ whole genome shotgun (WGS) entry which is preliminary data.</text>
</comment>
<keyword evidence="2 7" id="KW-0813">Transport</keyword>
<keyword evidence="9" id="KW-1185">Reference proteome</keyword>
<keyword evidence="4 7" id="KW-0406">Ion transport</keyword>
<dbReference type="SUPFAM" id="SSF47928">
    <property type="entry name" value="N-terminal domain of the delta subunit of the F1F0-ATP synthase"/>
    <property type="match status" value="1"/>
</dbReference>
<comment type="subcellular location">
    <subcellularLocation>
        <location evidence="7">Cell membrane</location>
        <topology evidence="7">Peripheral membrane protein</topology>
    </subcellularLocation>
    <subcellularLocation>
        <location evidence="1">Membrane</location>
    </subcellularLocation>
</comment>
<sequence length="179" mass="20616">MSQQTVAFRYAKSLLGLAIEKNVEAQVYEDMKLFNQVCDENHQFYLLLKNPIVSHYHKLTILRKIFKGKVDDSTMSIFEIITQKNRESVLKLIAEDYLVQYELYKGIQKAYVTTATPLTAAQKAEFQQIVATTTGKDVEIIEKIEEDLIGGYILQVNDRQIDTSVKAKLNELKMRFSNN</sequence>
<evidence type="ECO:0000256" key="3">
    <source>
        <dbReference type="ARBA" id="ARBA00022781"/>
    </source>
</evidence>
<dbReference type="Pfam" id="PF00213">
    <property type="entry name" value="OSCP"/>
    <property type="match status" value="1"/>
</dbReference>
<evidence type="ECO:0000256" key="7">
    <source>
        <dbReference type="HAMAP-Rule" id="MF_01416"/>
    </source>
</evidence>
<dbReference type="EMBL" id="JAYFUL010000030">
    <property type="protein sequence ID" value="MEA5259416.1"/>
    <property type="molecule type" value="Genomic_DNA"/>
</dbReference>
<reference evidence="8 9" key="1">
    <citation type="submission" date="2023-12" db="EMBL/GenBank/DDBJ databases">
        <title>Novel species of the genus Arcicella isolated from rivers.</title>
        <authorList>
            <person name="Lu H."/>
        </authorList>
    </citation>
    <scope>NUCLEOTIDE SEQUENCE [LARGE SCALE GENOMIC DNA]</scope>
    <source>
        <strain evidence="8 9">LMG 21963</strain>
    </source>
</reference>
<keyword evidence="3 7" id="KW-0375">Hydrogen ion transport</keyword>
<keyword evidence="7" id="KW-0139">CF(1)</keyword>
<accession>A0ABU5QSQ5</accession>
<evidence type="ECO:0000256" key="2">
    <source>
        <dbReference type="ARBA" id="ARBA00022448"/>
    </source>
</evidence>
<proteinExistence type="inferred from homology"/>
<keyword evidence="6 7" id="KW-0066">ATP synthesis</keyword>
<dbReference type="NCBIfam" id="TIGR01145">
    <property type="entry name" value="ATP_synt_delta"/>
    <property type="match status" value="1"/>
</dbReference>
<protein>
    <recommendedName>
        <fullName evidence="7">ATP synthase subunit delta</fullName>
    </recommendedName>
    <alternativeName>
        <fullName evidence="7">ATP synthase F(1) sector subunit delta</fullName>
    </alternativeName>
    <alternativeName>
        <fullName evidence="7">F-type ATPase subunit delta</fullName>
        <shortName evidence="7">F-ATPase subunit delta</shortName>
    </alternativeName>
</protein>
<dbReference type="InterPro" id="IPR026015">
    <property type="entry name" value="ATP_synth_OSCP/delta_N_sf"/>
</dbReference>
<comment type="similarity">
    <text evidence="7">Belongs to the ATPase delta chain family.</text>
</comment>
<evidence type="ECO:0000313" key="9">
    <source>
        <dbReference type="Proteomes" id="UP001304671"/>
    </source>
</evidence>
<organism evidence="8 9">
    <name type="scientific">Arcicella aquatica</name>
    <dbReference type="NCBI Taxonomy" id="217141"/>
    <lineage>
        <taxon>Bacteria</taxon>
        <taxon>Pseudomonadati</taxon>
        <taxon>Bacteroidota</taxon>
        <taxon>Cytophagia</taxon>
        <taxon>Cytophagales</taxon>
        <taxon>Flectobacillaceae</taxon>
        <taxon>Arcicella</taxon>
    </lineage>
</organism>
<dbReference type="Gene3D" id="1.10.520.20">
    <property type="entry name" value="N-terminal domain of the delta subunit of the F1F0-ATP synthase"/>
    <property type="match status" value="1"/>
</dbReference>